<dbReference type="Proteomes" id="UP000043699">
    <property type="component" value="Unassembled WGS sequence"/>
</dbReference>
<dbReference type="EMBL" id="CCXS01000001">
    <property type="protein sequence ID" value="CEG22777.1"/>
    <property type="molecule type" value="Genomic_DNA"/>
</dbReference>
<dbReference type="Gene3D" id="3.40.50.1820">
    <property type="entry name" value="alpha/beta hydrolase"/>
    <property type="match status" value="1"/>
</dbReference>
<reference evidence="2 3" key="1">
    <citation type="submission" date="2014-09" db="EMBL/GenBank/DDBJ databases">
        <authorList>
            <person name="Urmite Genomes Urmite Genomes"/>
        </authorList>
    </citation>
    <scope>NUCLEOTIDE SEQUENCE [LARGE SCALE GENOMIC DNA]</scope>
    <source>
        <strain evidence="2 3">ES2</strain>
    </source>
</reference>
<dbReference type="Pfam" id="PF00561">
    <property type="entry name" value="Abhydrolase_1"/>
    <property type="match status" value="1"/>
</dbReference>
<dbReference type="PANTHER" id="PTHR43798">
    <property type="entry name" value="MONOACYLGLYCEROL LIPASE"/>
    <property type="match status" value="1"/>
</dbReference>
<dbReference type="SUPFAM" id="SSF53474">
    <property type="entry name" value="alpha/beta-Hydrolases"/>
    <property type="match status" value="1"/>
</dbReference>
<evidence type="ECO:0000259" key="1">
    <source>
        <dbReference type="Pfam" id="PF00561"/>
    </source>
</evidence>
<dbReference type="GO" id="GO:0016787">
    <property type="term" value="F:hydrolase activity"/>
    <property type="evidence" value="ECO:0007669"/>
    <property type="project" value="UniProtKB-KW"/>
</dbReference>
<protein>
    <submittedName>
        <fullName evidence="2">2-hydroxy-6-oxononadienedioate/2-hydroxy-6-oxononatrienedioate hydrolase</fullName>
    </submittedName>
</protein>
<dbReference type="STRING" id="1499687.BN1080_01712"/>
<gene>
    <name evidence="2" type="primary">mhpC</name>
    <name evidence="2" type="ORF">BN1080_01712</name>
</gene>
<dbReference type="RefSeq" id="WP_052651603.1">
    <property type="nucleotide sequence ID" value="NZ_CCXS01000001.1"/>
</dbReference>
<evidence type="ECO:0000313" key="3">
    <source>
        <dbReference type="Proteomes" id="UP000043699"/>
    </source>
</evidence>
<name>A0A098ELT7_9BACL</name>
<dbReference type="InterPro" id="IPR050266">
    <property type="entry name" value="AB_hydrolase_sf"/>
</dbReference>
<dbReference type="AlphaFoldDB" id="A0A098ELT7"/>
<evidence type="ECO:0000313" key="2">
    <source>
        <dbReference type="EMBL" id="CEG22777.1"/>
    </source>
</evidence>
<sequence length="261" mass="29931">MLQYIQYNFEQIGPTIIAIPALGERKEIFEELAKDLKEFRFLAIDLPGHNNTSSQNDFTIETYVKDVNKLLDYLSISKAHFIGNSIGAWIIQSYYKSHPESVLSITLMDGGHYFPGDYENSEEGEIKLPIIEKFEDLKMAIKQQVDSMDKLASSKKELFKNYMLNNFIFKDGVYVHHSNLNALNTLSRAIDKTNYCIQQSNELPLLLLLADQGRENSEEEKINSFLTLNKHATVESIHNSYHFLPITNTSDVAKHLKLHLV</sequence>
<keyword evidence="2" id="KW-0378">Hydrolase</keyword>
<dbReference type="OrthoDB" id="9773293at2"/>
<organism evidence="2 3">
    <name type="scientific">Planococcus massiliensis</name>
    <dbReference type="NCBI Taxonomy" id="1499687"/>
    <lineage>
        <taxon>Bacteria</taxon>
        <taxon>Bacillati</taxon>
        <taxon>Bacillota</taxon>
        <taxon>Bacilli</taxon>
        <taxon>Bacillales</taxon>
        <taxon>Caryophanaceae</taxon>
        <taxon>Planococcus</taxon>
    </lineage>
</organism>
<dbReference type="InterPro" id="IPR029058">
    <property type="entry name" value="AB_hydrolase_fold"/>
</dbReference>
<accession>A0A098ELT7</accession>
<feature type="domain" description="AB hydrolase-1" evidence="1">
    <location>
        <begin position="14"/>
        <end position="151"/>
    </location>
</feature>
<keyword evidence="3" id="KW-1185">Reference proteome</keyword>
<proteinExistence type="predicted"/>
<dbReference type="InterPro" id="IPR000073">
    <property type="entry name" value="AB_hydrolase_1"/>
</dbReference>